<proteinExistence type="predicted"/>
<keyword evidence="3" id="KW-1185">Reference proteome</keyword>
<dbReference type="EMBL" id="QUAJ01000009">
    <property type="protein sequence ID" value="REI41590.1"/>
    <property type="molecule type" value="Genomic_DNA"/>
</dbReference>
<dbReference type="InterPro" id="IPR041685">
    <property type="entry name" value="AAA_GajA/Old/RecF-like"/>
</dbReference>
<dbReference type="InterPro" id="IPR027417">
    <property type="entry name" value="P-loop_NTPase"/>
</dbReference>
<dbReference type="Pfam" id="PF13175">
    <property type="entry name" value="AAA_15"/>
    <property type="match status" value="1"/>
</dbReference>
<evidence type="ECO:0000313" key="2">
    <source>
        <dbReference type="EMBL" id="REI41590.1"/>
    </source>
</evidence>
<evidence type="ECO:0000313" key="3">
    <source>
        <dbReference type="Proteomes" id="UP000263486"/>
    </source>
</evidence>
<accession>A0ABX9KHN9</accession>
<dbReference type="InterPro" id="IPR051396">
    <property type="entry name" value="Bact_Antivir_Def_Nuclease"/>
</dbReference>
<dbReference type="PANTHER" id="PTHR43581">
    <property type="entry name" value="ATP/GTP PHOSPHATASE"/>
    <property type="match status" value="1"/>
</dbReference>
<dbReference type="PANTHER" id="PTHR43581:SF3">
    <property type="entry name" value="AAA+ ATPASE DOMAIN-CONTAINING PROTEIN"/>
    <property type="match status" value="1"/>
</dbReference>
<organism evidence="2 3">
    <name type="scientific">Psychrilyobacter piezotolerans</name>
    <dbReference type="NCBI Taxonomy" id="2293438"/>
    <lineage>
        <taxon>Bacteria</taxon>
        <taxon>Fusobacteriati</taxon>
        <taxon>Fusobacteriota</taxon>
        <taxon>Fusobacteriia</taxon>
        <taxon>Fusobacteriales</taxon>
        <taxon>Fusobacteriaceae</taxon>
        <taxon>Psychrilyobacter</taxon>
    </lineage>
</organism>
<name>A0ABX9KHN9_9FUSO</name>
<dbReference type="Proteomes" id="UP000263486">
    <property type="component" value="Unassembled WGS sequence"/>
</dbReference>
<feature type="domain" description="Endonuclease GajA/Old nuclease/RecF-like AAA" evidence="1">
    <location>
        <begin position="23"/>
        <end position="369"/>
    </location>
</feature>
<dbReference type="RefSeq" id="WP_114642095.1">
    <property type="nucleotide sequence ID" value="NZ_JAACIO010000009.1"/>
</dbReference>
<reference evidence="2 3" key="1">
    <citation type="submission" date="2018-08" db="EMBL/GenBank/DDBJ databases">
        <title>Draft genome sequence of Psychrilyobacter sp. strain SD5 isolated from Black Sea water.</title>
        <authorList>
            <person name="Yadav S."/>
            <person name="Villanueva L."/>
            <person name="Damste J.S.S."/>
        </authorList>
    </citation>
    <scope>NUCLEOTIDE SEQUENCE [LARGE SCALE GENOMIC DNA]</scope>
    <source>
        <strain evidence="2 3">SD5</strain>
    </source>
</reference>
<gene>
    <name evidence="2" type="ORF">DYH56_06690</name>
</gene>
<sequence length="656" mass="76116">MIVGLFIRHYKIFKGMNFIPICNNKNEKYSMILGNNGVGKSSILEAMDTFFNNSNWNLTKDGKKDEALIAPIFLINKNEIKVEKAYKEVFEGISNYFWNVTKKENFNLTDKPYQDFFELKDRLKEKYSSENYYLILAGVQYSDRQNAFFTTFNKSVEEIISTFDSTNKIKGRILSKLKEFYSYIYIPVESKINDILKLENKEMQKLMNEDILEKIDMVLNKKSFIPNKGRNNRAKKSLIDIINVSLDGYLEGINSKISDIDKGYDFKRESGHKKNLTSLDVREKILEAYFIIRTLKKDNKDISQLSSGEQRIALIDMATAFLTGEKSKNKNIILAIDEPENSLHLSKCFSQIQRLSKLSENNQVILTSHWYGSLPITQRGMLNHLEKNFQTNKIDIKSFEFKNYFESRRGLPKDIMIKSYFELSSSILNSMRADGTNWIICEGSSDKLYIENYVGDNIKNLRTFAVGGCGNVRKLYQYLFIPFNEKSEDDDIKGKILLLVDSDETLNVLSVDSETNNKKMKIARLHLSEKKRKTCLNDLKANGEYCQTEIEDCLNPLLFYQAFKESISEHGTDMQKEGINYFELNIDVYGSRIKGENSILKLNDLAGQDLKKHLLEFIDESEPKNIIANRYIELLKQDEKKNVPELFEKITEFFCD</sequence>
<evidence type="ECO:0000259" key="1">
    <source>
        <dbReference type="Pfam" id="PF13175"/>
    </source>
</evidence>
<protein>
    <recommendedName>
        <fullName evidence="1">Endonuclease GajA/Old nuclease/RecF-like AAA domain-containing protein</fullName>
    </recommendedName>
</protein>
<comment type="caution">
    <text evidence="2">The sequence shown here is derived from an EMBL/GenBank/DDBJ whole genome shotgun (WGS) entry which is preliminary data.</text>
</comment>
<dbReference type="SUPFAM" id="SSF52540">
    <property type="entry name" value="P-loop containing nucleoside triphosphate hydrolases"/>
    <property type="match status" value="1"/>
</dbReference>
<dbReference type="Gene3D" id="3.40.50.300">
    <property type="entry name" value="P-loop containing nucleotide triphosphate hydrolases"/>
    <property type="match status" value="1"/>
</dbReference>